<dbReference type="InterPro" id="IPR029052">
    <property type="entry name" value="Metallo-depent_PP-like"/>
</dbReference>
<feature type="domain" description="Calcineurin-like phosphoesterase" evidence="1">
    <location>
        <begin position="4"/>
        <end position="204"/>
    </location>
</feature>
<evidence type="ECO:0000313" key="2">
    <source>
        <dbReference type="EMBL" id="HGI87249.1"/>
    </source>
</evidence>
<dbReference type="PANTHER" id="PTHR31302:SF0">
    <property type="entry name" value="TRANSMEMBRANE PROTEIN WITH METALLOPHOSPHOESTERASE DOMAIN"/>
    <property type="match status" value="1"/>
</dbReference>
<name>A0A7C4FGL7_9CREN</name>
<organism evidence="2">
    <name type="scientific">Ignisphaera aggregans</name>
    <dbReference type="NCBI Taxonomy" id="334771"/>
    <lineage>
        <taxon>Archaea</taxon>
        <taxon>Thermoproteota</taxon>
        <taxon>Thermoprotei</taxon>
        <taxon>Desulfurococcales</taxon>
        <taxon>Desulfurococcaceae</taxon>
        <taxon>Ignisphaera</taxon>
    </lineage>
</organism>
<dbReference type="PANTHER" id="PTHR31302">
    <property type="entry name" value="TRANSMEMBRANE PROTEIN WITH METALLOPHOSPHOESTERASE DOMAIN-RELATED"/>
    <property type="match status" value="1"/>
</dbReference>
<evidence type="ECO:0000259" key="1">
    <source>
        <dbReference type="Pfam" id="PF00149"/>
    </source>
</evidence>
<dbReference type="EMBL" id="DTFF01000021">
    <property type="protein sequence ID" value="HGI87249.1"/>
    <property type="molecule type" value="Genomic_DNA"/>
</dbReference>
<dbReference type="InterPro" id="IPR051158">
    <property type="entry name" value="Metallophosphoesterase_sf"/>
</dbReference>
<reference evidence="2" key="1">
    <citation type="journal article" date="2020" name="mSystems">
        <title>Genome- and Community-Level Interaction Insights into Carbon Utilization and Element Cycling Functions of Hydrothermarchaeota in Hydrothermal Sediment.</title>
        <authorList>
            <person name="Zhou Z."/>
            <person name="Liu Y."/>
            <person name="Xu W."/>
            <person name="Pan J."/>
            <person name="Luo Z.H."/>
            <person name="Li M."/>
        </authorList>
    </citation>
    <scope>NUCLEOTIDE SEQUENCE [LARGE SCALE GENOMIC DNA]</scope>
    <source>
        <strain evidence="2">SpSt-732</strain>
    </source>
</reference>
<gene>
    <name evidence="2" type="ORF">ENV14_02460</name>
</gene>
<sequence>MAVNIIAFSDVHASQYLNLLIASLSKYTSKDVDFIVLAGDIVNRGRVELMDLTVETLKRFFPSIFKRPIVIAVFGNEEYMGTEEMYYSRYPQILWLNETSYTLTLNGLDLCFIGSRGVLKRPTTWQEKNVKNIQFIYTDRLKSISNAIVKCRESGYYTILVTHYASSYLTVYGERMSIYPYLGYPLIEELAVKPNVSIHGHAHNALRLEASIEKTAVYNVSLPARRDVTFITLRP</sequence>
<dbReference type="InterPro" id="IPR004843">
    <property type="entry name" value="Calcineurin-like_PHP"/>
</dbReference>
<protein>
    <submittedName>
        <fullName evidence="2">Metallophosphoesterase</fullName>
    </submittedName>
</protein>
<comment type="caution">
    <text evidence="2">The sequence shown here is derived from an EMBL/GenBank/DDBJ whole genome shotgun (WGS) entry which is preliminary data.</text>
</comment>
<dbReference type="GO" id="GO:0016787">
    <property type="term" value="F:hydrolase activity"/>
    <property type="evidence" value="ECO:0007669"/>
    <property type="project" value="InterPro"/>
</dbReference>
<dbReference type="AlphaFoldDB" id="A0A7C4FGL7"/>
<dbReference type="Gene3D" id="3.60.21.10">
    <property type="match status" value="1"/>
</dbReference>
<dbReference type="CDD" id="cd00838">
    <property type="entry name" value="MPP_superfamily"/>
    <property type="match status" value="1"/>
</dbReference>
<dbReference type="SUPFAM" id="SSF56300">
    <property type="entry name" value="Metallo-dependent phosphatases"/>
    <property type="match status" value="1"/>
</dbReference>
<accession>A0A7C4FGL7</accession>
<dbReference type="Pfam" id="PF00149">
    <property type="entry name" value="Metallophos"/>
    <property type="match status" value="1"/>
</dbReference>
<proteinExistence type="predicted"/>